<dbReference type="RefSeq" id="YP_010649673.1">
    <property type="nucleotide sequence ID" value="NC_070771.1"/>
</dbReference>
<dbReference type="EMBL" id="MN908684">
    <property type="protein sequence ID" value="QIG57724.1"/>
    <property type="molecule type" value="Genomic_DNA"/>
</dbReference>
<evidence type="ECO:0000313" key="2">
    <source>
        <dbReference type="Proteomes" id="UP000501785"/>
    </source>
</evidence>
<name>A0A6G6XI82_9CAUD</name>
<proteinExistence type="predicted"/>
<keyword evidence="2" id="KW-1185">Reference proteome</keyword>
<dbReference type="GeneID" id="77925228"/>
<dbReference type="InterPro" id="IPR007499">
    <property type="entry name" value="ERF_bacteria_virus"/>
</dbReference>
<sequence length="186" mass="19533">MTTEPKRTVHQAVLDVMAAIGAVGKGSMQQGFAFRGIDAVLNSVSPAMRDHGLTVHPAKVEHRRGDKAFSGGNKGAQIDVIVDYVFTGPDGSTFTAQVAAEATDVNDKATAKAMSVALRTCLIQTFAIPTEESGPDWQSLFETAKSRGKDALVALRHQGKAAGAPEGMFKAIEDAIAALPIEGKVQ</sequence>
<organism evidence="1 2">
    <name type="scientific">Arthrobacter phage Shoya</name>
    <dbReference type="NCBI Taxonomy" id="2704035"/>
    <lineage>
        <taxon>Viruses</taxon>
        <taxon>Duplodnaviria</taxon>
        <taxon>Heunggongvirae</taxon>
        <taxon>Uroviricota</taxon>
        <taxon>Caudoviricetes</taxon>
        <taxon>Shoyavirus</taxon>
        <taxon>Shoyavirus shoya</taxon>
    </lineage>
</organism>
<evidence type="ECO:0000313" key="1">
    <source>
        <dbReference type="EMBL" id="QIG57724.1"/>
    </source>
</evidence>
<dbReference type="KEGG" id="vg:77925228"/>
<dbReference type="Proteomes" id="UP000501785">
    <property type="component" value="Segment"/>
</dbReference>
<reference evidence="1 2" key="1">
    <citation type="submission" date="2020-01" db="EMBL/GenBank/DDBJ databases">
        <authorList>
            <person name="Burbank J.R."/>
            <person name="Falkowski A.F."/>
            <person name="Granberg A.K."/>
            <person name="Hofbauer A.R."/>
            <person name="Heubel C."/>
            <person name="Larson S.M."/>
            <person name="Streitz R.J."/>
            <person name="Zoubek K.J."/>
            <person name="Bonilla J.A."/>
            <person name="Klyczek K."/>
            <person name="Garlena R.A."/>
            <person name="Russell D.A."/>
            <person name="Pope W.H."/>
            <person name="Jacobs-Sera D."/>
            <person name="Hatfull G.F."/>
        </authorList>
    </citation>
    <scope>NUCLEOTIDE SEQUENCE [LARGE SCALE GENOMIC DNA]</scope>
</reference>
<protein>
    <submittedName>
        <fullName evidence="1">ERF family ssDNA binding protein</fullName>
    </submittedName>
</protein>
<gene>
    <name evidence="1" type="primary">53</name>
    <name evidence="1" type="ORF">SEA_SHOYA_53</name>
</gene>
<accession>A0A6G6XI82</accession>
<dbReference type="Pfam" id="PF04404">
    <property type="entry name" value="ERF"/>
    <property type="match status" value="1"/>
</dbReference>